<dbReference type="PANTHER" id="PTHR11937">
    <property type="entry name" value="ACTIN"/>
    <property type="match status" value="1"/>
</dbReference>
<feature type="compositionally biased region" description="Polar residues" evidence="2">
    <location>
        <begin position="193"/>
        <end position="202"/>
    </location>
</feature>
<dbReference type="OrthoDB" id="337660at2759"/>
<feature type="region of interest" description="Disordered" evidence="2">
    <location>
        <begin position="1"/>
        <end position="47"/>
    </location>
</feature>
<feature type="region of interest" description="Disordered" evidence="2">
    <location>
        <begin position="304"/>
        <end position="332"/>
    </location>
</feature>
<feature type="region of interest" description="Disordered" evidence="2">
    <location>
        <begin position="177"/>
        <end position="202"/>
    </location>
</feature>
<dbReference type="Pfam" id="PF00022">
    <property type="entry name" value="Actin"/>
    <property type="match status" value="1"/>
</dbReference>
<evidence type="ECO:0000313" key="5">
    <source>
        <dbReference type="Proteomes" id="UP000789390"/>
    </source>
</evidence>
<feature type="compositionally biased region" description="Basic residues" evidence="2">
    <location>
        <begin position="13"/>
        <end position="26"/>
    </location>
</feature>
<dbReference type="Proteomes" id="UP000789390">
    <property type="component" value="Unassembled WGS sequence"/>
</dbReference>
<dbReference type="SUPFAM" id="SSF53067">
    <property type="entry name" value="Actin-like ATPase domain"/>
    <property type="match status" value="2"/>
</dbReference>
<dbReference type="InterPro" id="IPR043129">
    <property type="entry name" value="ATPase_NBD"/>
</dbReference>
<evidence type="ECO:0000259" key="3">
    <source>
        <dbReference type="PROSITE" id="PS50003"/>
    </source>
</evidence>
<dbReference type="PROSITE" id="PS50003">
    <property type="entry name" value="PH_DOMAIN"/>
    <property type="match status" value="1"/>
</dbReference>
<dbReference type="Gene3D" id="3.90.640.10">
    <property type="entry name" value="Actin, Chain A, domain 4"/>
    <property type="match status" value="1"/>
</dbReference>
<dbReference type="InterPro" id="IPR011993">
    <property type="entry name" value="PH-like_dom_sf"/>
</dbReference>
<feature type="compositionally biased region" description="Low complexity" evidence="2">
    <location>
        <begin position="181"/>
        <end position="192"/>
    </location>
</feature>
<dbReference type="InterPro" id="IPR001849">
    <property type="entry name" value="PH_domain"/>
</dbReference>
<dbReference type="CDD" id="cd10169">
    <property type="entry name" value="ASKHA_NBD_actin-like"/>
    <property type="match status" value="1"/>
</dbReference>
<gene>
    <name evidence="4" type="ORF">DGAL_LOCUS12901</name>
</gene>
<comment type="similarity">
    <text evidence="1">Belongs to the actin family.</text>
</comment>
<evidence type="ECO:0000256" key="1">
    <source>
        <dbReference type="RuleBase" id="RU000487"/>
    </source>
</evidence>
<reference evidence="4" key="1">
    <citation type="submission" date="2021-11" db="EMBL/GenBank/DDBJ databases">
        <authorList>
            <person name="Schell T."/>
        </authorList>
    </citation>
    <scope>NUCLEOTIDE SEQUENCE</scope>
    <source>
        <strain evidence="4">M5</strain>
    </source>
</reference>
<dbReference type="AlphaFoldDB" id="A0A8J2RVR4"/>
<feature type="compositionally biased region" description="Low complexity" evidence="2">
    <location>
        <begin position="442"/>
        <end position="462"/>
    </location>
</feature>
<evidence type="ECO:0000313" key="4">
    <source>
        <dbReference type="EMBL" id="CAH0109423.1"/>
    </source>
</evidence>
<evidence type="ECO:0000256" key="2">
    <source>
        <dbReference type="SAM" id="MobiDB-lite"/>
    </source>
</evidence>
<dbReference type="SUPFAM" id="SSF50729">
    <property type="entry name" value="PH domain-like"/>
    <property type="match status" value="1"/>
</dbReference>
<feature type="domain" description="PH" evidence="3">
    <location>
        <begin position="599"/>
        <end position="695"/>
    </location>
</feature>
<dbReference type="Gene3D" id="3.30.420.40">
    <property type="match status" value="2"/>
</dbReference>
<protein>
    <recommendedName>
        <fullName evidence="3">PH domain-containing protein</fullName>
    </recommendedName>
</protein>
<proteinExistence type="inferred from homology"/>
<feature type="region of interest" description="Disordered" evidence="2">
    <location>
        <begin position="435"/>
        <end position="537"/>
    </location>
</feature>
<dbReference type="EMBL" id="CAKKLH010000292">
    <property type="protein sequence ID" value="CAH0109423.1"/>
    <property type="molecule type" value="Genomic_DNA"/>
</dbReference>
<keyword evidence="5" id="KW-1185">Reference proteome</keyword>
<sequence length="1100" mass="122481">MVVSTESASGPPKSRKKRPAGSKSRRSSSSSSSCSSSADKQPEAYLYDQPRNIAESLQVVNEEDHLYDVVKPRGEPVGDQQNTYQNLVMSSDSRAVYQNMDDIYDKPVRKSKSKKASTTQPLVVQSHYQNLTFDDGRQREMDEEDEEDHTYLNIRTYDIPRSATNIYDQPRINGVAGGGNNLNHVNNNNNNVPPLQSESSSDYDYPKGLIPLSARLLLNASRKHLHHYDADSLDGDQSPEHDIDDGLTELRSGSSPDEGIGTELDSPKGLGVITEEEQDEGEEQPLGLMTDSPEENCYSNILMIQPRKKKTNRNKSNNNSKSKTHREQPTIPVDETVVPAANNVATPPEKEGDPTSQEERIQKDRCIEVYCETLRQRNSHKTSKANARELVSVQSSKDHNMDYNSTIRRMKKFLPSVKVLRHQFESKNVLIQSEVKSKHGNKNAAKQNEAAAAAAVKDPSAASVRKWKSTSNFHQQDSASSTEAERSRSSSLGSLDEITSTTSSASSSGQGSSGSSTSGHHSSATLPENVTNKKDHSASVISLIQPIICIDSDDKEKDYDMYRPRHSTAQWNPTSLLDDLYKIQEPESDETSAEDQQSASVIEGALDKLPSGRRKATFWNAWKRRFFQAKDGYLYCHQNSQSEKPNIVFQLVGGQVEIDNNMISIDDGKGHYMVVRGSTKTEAERWYQALLTHVNYKGNSLLHAYVRPQAIPKEPKLFKDIVVLDLGSSSVRAGILSTQASLPQVFFPSVAAIDKTSGHYVAFGTQAVLPEVRANSTLAHPLRSAKISKFMLDMEGVAGLIRMAFKQLNIEPSTYGIQVSVPKHLNHATQAELVRLLFDDFGLQSVNLTHQSVLSMLSYNSTSGIVVDIGERIDIVPIMDGYMLESSASQVPYGGQQLVDHLRHFLVQQRCSLFTDVETYLIRHVLEKLAYVAGPETSSYNTELNKAKNDPSSVRDFVDLKPFSNGQLPWDEISLELGRFQVTEGLFHPEAWGLDNPGIQKLVHKAIQDCSVDIRKEMVRSIYLSGGVTLLPNFPERLEAEIDRITPSHLIPKVHASPYRYHAAYLGACVLSNSSTYEQSKISRDEWRINGPDSVRKWKP</sequence>
<accession>A0A8J2RVR4</accession>
<name>A0A8J2RVR4_9CRUS</name>
<feature type="compositionally biased region" description="Low complexity" evidence="2">
    <location>
        <begin position="27"/>
        <end position="38"/>
    </location>
</feature>
<dbReference type="SMART" id="SM00268">
    <property type="entry name" value="ACTIN"/>
    <property type="match status" value="1"/>
</dbReference>
<feature type="region of interest" description="Disordered" evidence="2">
    <location>
        <begin position="229"/>
        <end position="269"/>
    </location>
</feature>
<dbReference type="InterPro" id="IPR004000">
    <property type="entry name" value="Actin"/>
</dbReference>
<feature type="region of interest" description="Disordered" evidence="2">
    <location>
        <begin position="586"/>
        <end position="605"/>
    </location>
</feature>
<comment type="caution">
    <text evidence="4">The sequence shown here is derived from an EMBL/GenBank/DDBJ whole genome shotgun (WGS) entry which is preliminary data.</text>
</comment>
<organism evidence="4 5">
    <name type="scientific">Daphnia galeata</name>
    <dbReference type="NCBI Taxonomy" id="27404"/>
    <lineage>
        <taxon>Eukaryota</taxon>
        <taxon>Metazoa</taxon>
        <taxon>Ecdysozoa</taxon>
        <taxon>Arthropoda</taxon>
        <taxon>Crustacea</taxon>
        <taxon>Branchiopoda</taxon>
        <taxon>Diplostraca</taxon>
        <taxon>Cladocera</taxon>
        <taxon>Anomopoda</taxon>
        <taxon>Daphniidae</taxon>
        <taxon>Daphnia</taxon>
    </lineage>
</organism>
<feature type="compositionally biased region" description="Low complexity" evidence="2">
    <location>
        <begin position="499"/>
        <end position="525"/>
    </location>
</feature>
<dbReference type="Gene3D" id="2.30.29.30">
    <property type="entry name" value="Pleckstrin-homology domain (PH domain)/Phosphotyrosine-binding domain (PTB)"/>
    <property type="match status" value="1"/>
</dbReference>